<accession>A0ACB9Z0V4</accession>
<dbReference type="Proteomes" id="UP001497700">
    <property type="component" value="Unassembled WGS sequence"/>
</dbReference>
<reference evidence="1 2" key="1">
    <citation type="journal article" date="2022" name="New Phytol.">
        <title>Ecological generalism drives hyperdiversity of secondary metabolite gene clusters in xylarialean endophytes.</title>
        <authorList>
            <person name="Franco M.E.E."/>
            <person name="Wisecaver J.H."/>
            <person name="Arnold A.E."/>
            <person name="Ju Y.M."/>
            <person name="Slot J.C."/>
            <person name="Ahrendt S."/>
            <person name="Moore L.P."/>
            <person name="Eastman K.E."/>
            <person name="Scott K."/>
            <person name="Konkel Z."/>
            <person name="Mondo S.J."/>
            <person name="Kuo A."/>
            <person name="Hayes R.D."/>
            <person name="Haridas S."/>
            <person name="Andreopoulos B."/>
            <person name="Riley R."/>
            <person name="LaButti K."/>
            <person name="Pangilinan J."/>
            <person name="Lipzen A."/>
            <person name="Amirebrahimi M."/>
            <person name="Yan J."/>
            <person name="Adam C."/>
            <person name="Keymanesh K."/>
            <person name="Ng V."/>
            <person name="Louie K."/>
            <person name="Northen T."/>
            <person name="Drula E."/>
            <person name="Henrissat B."/>
            <person name="Hsieh H.M."/>
            <person name="Youens-Clark K."/>
            <person name="Lutzoni F."/>
            <person name="Miadlikowska J."/>
            <person name="Eastwood D.C."/>
            <person name="Hamelin R.C."/>
            <person name="Grigoriev I.V."/>
            <person name="U'Ren J.M."/>
        </authorList>
    </citation>
    <scope>NUCLEOTIDE SEQUENCE [LARGE SCALE GENOMIC DNA]</scope>
    <source>
        <strain evidence="1 2">CBS 119005</strain>
    </source>
</reference>
<evidence type="ECO:0000313" key="2">
    <source>
        <dbReference type="Proteomes" id="UP001497700"/>
    </source>
</evidence>
<name>A0ACB9Z0V4_9PEZI</name>
<dbReference type="EMBL" id="MU393484">
    <property type="protein sequence ID" value="KAI4864605.1"/>
    <property type="molecule type" value="Genomic_DNA"/>
</dbReference>
<proteinExistence type="predicted"/>
<evidence type="ECO:0000313" key="1">
    <source>
        <dbReference type="EMBL" id="KAI4864605.1"/>
    </source>
</evidence>
<protein>
    <submittedName>
        <fullName evidence="1">Uncharacterized protein</fullName>
    </submittedName>
</protein>
<sequence length="177" mass="18256">MSAKAPSEGTKVTAGKNAPITSEGHGVVAQDSLAAESRSFQQANQTAPQQVDREDLTSAPKPHEGGIHQKAASSSTTATPTQGDHNAAVAPSYIQSQSLKDTAGPHGRNLKEDESIATEDKTKNTSFSKQGTADDPGRAAVEQFNRANTANAGSTGGREKGIDNKQPYGALGSDVQA</sequence>
<organism evidence="1 2">
    <name type="scientific">Hypoxylon rubiginosum</name>
    <dbReference type="NCBI Taxonomy" id="110542"/>
    <lineage>
        <taxon>Eukaryota</taxon>
        <taxon>Fungi</taxon>
        <taxon>Dikarya</taxon>
        <taxon>Ascomycota</taxon>
        <taxon>Pezizomycotina</taxon>
        <taxon>Sordariomycetes</taxon>
        <taxon>Xylariomycetidae</taxon>
        <taxon>Xylariales</taxon>
        <taxon>Hypoxylaceae</taxon>
        <taxon>Hypoxylon</taxon>
    </lineage>
</organism>
<keyword evidence="2" id="KW-1185">Reference proteome</keyword>
<gene>
    <name evidence="1" type="ORF">F4820DRAFT_423232</name>
</gene>
<comment type="caution">
    <text evidence="1">The sequence shown here is derived from an EMBL/GenBank/DDBJ whole genome shotgun (WGS) entry which is preliminary data.</text>
</comment>